<evidence type="ECO:0000313" key="3">
    <source>
        <dbReference type="EMBL" id="MBB4937905.1"/>
    </source>
</evidence>
<name>A0A7W7W9C4_9ACTN</name>
<dbReference type="EMBL" id="JACHJU010000001">
    <property type="protein sequence ID" value="MBB4937905.1"/>
    <property type="molecule type" value="Genomic_DNA"/>
</dbReference>
<dbReference type="InterPro" id="IPR016130">
    <property type="entry name" value="Tyr_Pase_AS"/>
</dbReference>
<comment type="similarity">
    <text evidence="1">Belongs to the protein-tyrosine phosphatase family.</text>
</comment>
<dbReference type="Pfam" id="PF13350">
    <property type="entry name" value="Y_phosphatase3"/>
    <property type="match status" value="1"/>
</dbReference>
<organism evidence="3 4">
    <name type="scientific">Streptosporangium album</name>
    <dbReference type="NCBI Taxonomy" id="47479"/>
    <lineage>
        <taxon>Bacteria</taxon>
        <taxon>Bacillati</taxon>
        <taxon>Actinomycetota</taxon>
        <taxon>Actinomycetes</taxon>
        <taxon>Streptosporangiales</taxon>
        <taxon>Streptosporangiaceae</taxon>
        <taxon>Streptosporangium</taxon>
    </lineage>
</organism>
<sequence>MDDRHLGWDGCYNVRDLGGLRTAGGRVTRWGAVVRSDAPDQLSPAGWSALAAHGVRTVIDLRNDHERPAGVKAGAAGVDIVHVPLEDLTDTAFWDHWGKGLYGTPLYYRPFLDRFPERCATAVAAVARARPGGVLIHCAAGRDRTGLVTLLLLALAGAAHEDIVSDYELSTERLRPLFAALGKEDQDIAIRRLLAAENTSARATVLAVLESLDAEAYLRAAGLGDEDLAAVRARILTPAATR</sequence>
<evidence type="ECO:0000256" key="1">
    <source>
        <dbReference type="ARBA" id="ARBA00009580"/>
    </source>
</evidence>
<keyword evidence="4" id="KW-1185">Reference proteome</keyword>
<dbReference type="Gene3D" id="3.90.190.10">
    <property type="entry name" value="Protein tyrosine phosphatase superfamily"/>
    <property type="match status" value="1"/>
</dbReference>
<feature type="domain" description="Tyrosine specific protein phosphatases" evidence="2">
    <location>
        <begin position="113"/>
        <end position="175"/>
    </location>
</feature>
<reference evidence="3 4" key="1">
    <citation type="submission" date="2020-08" db="EMBL/GenBank/DDBJ databases">
        <title>Sequencing the genomes of 1000 actinobacteria strains.</title>
        <authorList>
            <person name="Klenk H.-P."/>
        </authorList>
    </citation>
    <scope>NUCLEOTIDE SEQUENCE [LARGE SCALE GENOMIC DNA]</scope>
    <source>
        <strain evidence="3 4">DSM 43023</strain>
    </source>
</reference>
<dbReference type="InterPro" id="IPR000387">
    <property type="entry name" value="Tyr_Pase_dom"/>
</dbReference>
<dbReference type="PROSITE" id="PS50056">
    <property type="entry name" value="TYR_PHOSPHATASE_2"/>
    <property type="match status" value="1"/>
</dbReference>
<protein>
    <submittedName>
        <fullName evidence="3">Protein tyrosine/serine phosphatase</fullName>
    </submittedName>
</protein>
<accession>A0A7W7W9C4</accession>
<dbReference type="PANTHER" id="PTHR31126:SF1">
    <property type="entry name" value="TYROSINE SPECIFIC PROTEIN PHOSPHATASES DOMAIN-CONTAINING PROTEIN"/>
    <property type="match status" value="1"/>
</dbReference>
<dbReference type="InterPro" id="IPR026893">
    <property type="entry name" value="Tyr/Ser_Pase_IphP-type"/>
</dbReference>
<dbReference type="InterPro" id="IPR029021">
    <property type="entry name" value="Prot-tyrosine_phosphatase-like"/>
</dbReference>
<proteinExistence type="inferred from homology"/>
<dbReference type="RefSeq" id="WP_184754193.1">
    <property type="nucleotide sequence ID" value="NZ_BAABEK010000014.1"/>
</dbReference>
<dbReference type="SUPFAM" id="SSF52799">
    <property type="entry name" value="(Phosphotyrosine protein) phosphatases II"/>
    <property type="match status" value="1"/>
</dbReference>
<dbReference type="AlphaFoldDB" id="A0A7W7W9C4"/>
<dbReference type="Proteomes" id="UP000534286">
    <property type="component" value="Unassembled WGS sequence"/>
</dbReference>
<dbReference type="PANTHER" id="PTHR31126">
    <property type="entry name" value="TYROSINE-PROTEIN PHOSPHATASE"/>
    <property type="match status" value="1"/>
</dbReference>
<dbReference type="GO" id="GO:0004721">
    <property type="term" value="F:phosphoprotein phosphatase activity"/>
    <property type="evidence" value="ECO:0007669"/>
    <property type="project" value="InterPro"/>
</dbReference>
<comment type="caution">
    <text evidence="3">The sequence shown here is derived from an EMBL/GenBank/DDBJ whole genome shotgun (WGS) entry which is preliminary data.</text>
</comment>
<dbReference type="PROSITE" id="PS00383">
    <property type="entry name" value="TYR_PHOSPHATASE_1"/>
    <property type="match status" value="1"/>
</dbReference>
<evidence type="ECO:0000259" key="2">
    <source>
        <dbReference type="PROSITE" id="PS50056"/>
    </source>
</evidence>
<evidence type="ECO:0000313" key="4">
    <source>
        <dbReference type="Proteomes" id="UP000534286"/>
    </source>
</evidence>
<gene>
    <name evidence="3" type="ORF">FHR32_002210</name>
</gene>